<name>A0ABQ9XUZ6_9EUKA</name>
<feature type="domain" description="RRM" evidence="5">
    <location>
        <begin position="102"/>
        <end position="182"/>
    </location>
</feature>
<sequence length="1185" mass="130573">MTDPSSSSQLDLQNLYVKNLPPLMDDSNFFTLFSRFGRVVSAKVMIGRKSGQSLGFGFVKFQTEDEAAAAINEMNGTVLEGQTLEIKYSNKGKDESIFPPDRNLYLKPLPFDLTEKELHKLFIPFGKITDYRILSDPVTQQSRQVGFVRFEKLESAIQAHDKMNGYYFRKDLAPLTVRYAESASMRDHRREERKQRRKVDEEEDKPKHKKREISVSPKVAKKGGFKKEWKATFTPRLHLSPNPVAGGSSSHNSSNRILTPPSLGGSSQLDTQFVGVGGNNIDQSWASLNPLDIQGYVPGSQISPHLRMERLPSASSSLSDQAADGIRSNRHLTPPHSSQLLSTSPSFSPHKFSRMPQAHQNHPQFGLDMSPVGDVIASFGSIILSIVAKRHRGSYGSDRLSPRPYLRHFTKRIIPSVICAFWTIAIVDTAREFASFVCPESYDHGKTIVVFTSFNFVDRGTRDISCVSTVTDKHRFTFVKENRIEHVQRSGKREHKTNIASGGIAGGTTTEDGWIGRHDLSHNRFMSLASSLFDESGFAKMSTETRTTSVSDQSSLGSASLPSFRIPTSESSMNSNKQLTRHSSSLGPDDEEAASETGSLYSLMLREQRKKIEETDNKNDEELLALLMDKDKWEGSGATPESTIRAGTKRLQSLPLFNHVFPNIVQRANNPQSRNEHVGTLEFKLDSSVVIRASIAVISQNFNFVSTSDMTTIVTPAFNVDENEPLFSLRNSSMSFTKMIFPLTNQIIAAVDEASHFNAESCILKSNGQKLFEVDGTLILINTTLFQPTTASSLIVSPSANGEVGLFACHLEQTRNVANSPILGDTFRSLKLCHCEIRNVSHCPSALSKKVQNAEQTSSLIVGNSFSFNEDVLDGNVFVGLNEHFSFTSLNNTHFHTRRTGLSNTDRQVITTANTTTNNLFSFTSDIFDGCTAHDLDGGAISFKHSANLEIEMCSFETCSVTGTNVHAGAVYFSSTAPSGQTAEFLFSNFTSCSSEGEAGAIQQFSPTIGTFSSKVDVCRFVGNKADYIDSFQAHRAVNVVISSTVFRDGEVVRWEGPVKGYECQNQFDISFCELINCTGRGSGQFCFRVCACQISIKHVKASEFEDYVGPVIVVGDSPGSDVSHPELILEDCWIETGKVTSGGIDITVDRAAYLNKDKIVRCYSTSKGLSVDYPVGTGKTSPVS</sequence>
<evidence type="ECO:0000256" key="3">
    <source>
        <dbReference type="PROSITE-ProRule" id="PRU00176"/>
    </source>
</evidence>
<evidence type="ECO:0000259" key="5">
    <source>
        <dbReference type="PROSITE" id="PS50102"/>
    </source>
</evidence>
<dbReference type="SUPFAM" id="SSF54928">
    <property type="entry name" value="RNA-binding domain, RBD"/>
    <property type="match status" value="1"/>
</dbReference>
<evidence type="ECO:0000313" key="6">
    <source>
        <dbReference type="EMBL" id="KAK2955301.1"/>
    </source>
</evidence>
<evidence type="ECO:0000256" key="4">
    <source>
        <dbReference type="SAM" id="MobiDB-lite"/>
    </source>
</evidence>
<dbReference type="PROSITE" id="PS50102">
    <property type="entry name" value="RRM"/>
    <property type="match status" value="2"/>
</dbReference>
<proteinExistence type="predicted"/>
<feature type="compositionally biased region" description="Polar residues" evidence="4">
    <location>
        <begin position="247"/>
        <end position="257"/>
    </location>
</feature>
<dbReference type="InterPro" id="IPR002343">
    <property type="entry name" value="Hud_Sxl_RNA"/>
</dbReference>
<feature type="region of interest" description="Disordered" evidence="4">
    <location>
        <begin position="327"/>
        <end position="346"/>
    </location>
</feature>
<feature type="compositionally biased region" description="Basic and acidic residues" evidence="4">
    <location>
        <begin position="184"/>
        <end position="206"/>
    </location>
</feature>
<dbReference type="PANTHER" id="PTHR24012">
    <property type="entry name" value="RNA BINDING PROTEIN"/>
    <property type="match status" value="1"/>
</dbReference>
<dbReference type="Gene3D" id="3.30.70.330">
    <property type="match status" value="2"/>
</dbReference>
<feature type="region of interest" description="Disordered" evidence="4">
    <location>
        <begin position="237"/>
        <end position="275"/>
    </location>
</feature>
<dbReference type="InterPro" id="IPR035979">
    <property type="entry name" value="RBD_domain_sf"/>
</dbReference>
<comment type="caution">
    <text evidence="6">The sequence shown here is derived from an EMBL/GenBank/DDBJ whole genome shotgun (WGS) entry which is preliminary data.</text>
</comment>
<feature type="region of interest" description="Disordered" evidence="4">
    <location>
        <begin position="544"/>
        <end position="600"/>
    </location>
</feature>
<dbReference type="Proteomes" id="UP001281761">
    <property type="component" value="Unassembled WGS sequence"/>
</dbReference>
<dbReference type="InterPro" id="IPR003954">
    <property type="entry name" value="RRM_euk-type"/>
</dbReference>
<evidence type="ECO:0000256" key="1">
    <source>
        <dbReference type="ARBA" id="ARBA00022737"/>
    </source>
</evidence>
<feature type="compositionally biased region" description="Low complexity" evidence="4">
    <location>
        <begin position="331"/>
        <end position="346"/>
    </location>
</feature>
<evidence type="ECO:0000256" key="2">
    <source>
        <dbReference type="ARBA" id="ARBA00022884"/>
    </source>
</evidence>
<dbReference type="SMART" id="SM00361">
    <property type="entry name" value="RRM_1"/>
    <property type="match status" value="1"/>
</dbReference>
<dbReference type="InterPro" id="IPR012677">
    <property type="entry name" value="Nucleotide-bd_a/b_plait_sf"/>
</dbReference>
<organism evidence="6 7">
    <name type="scientific">Blattamonas nauphoetae</name>
    <dbReference type="NCBI Taxonomy" id="2049346"/>
    <lineage>
        <taxon>Eukaryota</taxon>
        <taxon>Metamonada</taxon>
        <taxon>Preaxostyla</taxon>
        <taxon>Oxymonadida</taxon>
        <taxon>Blattamonas</taxon>
    </lineage>
</organism>
<dbReference type="InterPro" id="IPR000504">
    <property type="entry name" value="RRM_dom"/>
</dbReference>
<dbReference type="PRINTS" id="PR00961">
    <property type="entry name" value="HUDSXLRNA"/>
</dbReference>
<accession>A0ABQ9XUZ6</accession>
<dbReference type="Pfam" id="PF00076">
    <property type="entry name" value="RRM_1"/>
    <property type="match status" value="2"/>
</dbReference>
<feature type="domain" description="RRM" evidence="5">
    <location>
        <begin position="13"/>
        <end position="91"/>
    </location>
</feature>
<feature type="compositionally biased region" description="Polar residues" evidence="4">
    <location>
        <begin position="544"/>
        <end position="586"/>
    </location>
</feature>
<keyword evidence="2 3" id="KW-0694">RNA-binding</keyword>
<keyword evidence="1" id="KW-0677">Repeat</keyword>
<dbReference type="SMART" id="SM00360">
    <property type="entry name" value="RRM"/>
    <property type="match status" value="2"/>
</dbReference>
<reference evidence="6 7" key="1">
    <citation type="journal article" date="2022" name="bioRxiv">
        <title>Genomics of Preaxostyla Flagellates Illuminates Evolutionary Transitions and the Path Towards Mitochondrial Loss.</title>
        <authorList>
            <person name="Novak L.V.F."/>
            <person name="Treitli S.C."/>
            <person name="Pyrih J."/>
            <person name="Halakuc P."/>
            <person name="Pipaliya S.V."/>
            <person name="Vacek V."/>
            <person name="Brzon O."/>
            <person name="Soukal P."/>
            <person name="Eme L."/>
            <person name="Dacks J.B."/>
            <person name="Karnkowska A."/>
            <person name="Elias M."/>
            <person name="Hampl V."/>
        </authorList>
    </citation>
    <scope>NUCLEOTIDE SEQUENCE [LARGE SCALE GENOMIC DNA]</scope>
    <source>
        <strain evidence="6">NAU3</strain>
        <tissue evidence="6">Gut</tissue>
    </source>
</reference>
<gene>
    <name evidence="6" type="ORF">BLNAU_9692</name>
</gene>
<feature type="region of interest" description="Disordered" evidence="4">
    <location>
        <begin position="182"/>
        <end position="217"/>
    </location>
</feature>
<protein>
    <submittedName>
        <fullName evidence="6">Sex-lethal like protein</fullName>
    </submittedName>
</protein>
<dbReference type="EMBL" id="JARBJD010000068">
    <property type="protein sequence ID" value="KAK2955301.1"/>
    <property type="molecule type" value="Genomic_DNA"/>
</dbReference>
<evidence type="ECO:0000313" key="7">
    <source>
        <dbReference type="Proteomes" id="UP001281761"/>
    </source>
</evidence>
<keyword evidence="7" id="KW-1185">Reference proteome</keyword>